<organism evidence="7 9">
    <name type="scientific">Peptostreptococcus anaerobius</name>
    <dbReference type="NCBI Taxonomy" id="1261"/>
    <lineage>
        <taxon>Bacteria</taxon>
        <taxon>Bacillati</taxon>
        <taxon>Bacillota</taxon>
        <taxon>Clostridia</taxon>
        <taxon>Peptostreptococcales</taxon>
        <taxon>Peptostreptococcaceae</taxon>
        <taxon>Peptostreptococcus</taxon>
    </lineage>
</organism>
<evidence type="ECO:0000256" key="5">
    <source>
        <dbReference type="ARBA" id="ARBA00023163"/>
    </source>
</evidence>
<evidence type="ECO:0000313" key="9">
    <source>
        <dbReference type="Proteomes" id="UP000070326"/>
    </source>
</evidence>
<dbReference type="PATRIC" id="fig|1261.3.peg.1321"/>
<dbReference type="GO" id="GO:0030170">
    <property type="term" value="F:pyridoxal phosphate binding"/>
    <property type="evidence" value="ECO:0007669"/>
    <property type="project" value="InterPro"/>
</dbReference>
<name>A0A135YXJ8_9FIRM</name>
<dbReference type="RefSeq" id="WP_002843580.1">
    <property type="nucleotide sequence ID" value="NZ_CAMPYD010000023.1"/>
</dbReference>
<dbReference type="InterPro" id="IPR015421">
    <property type="entry name" value="PyrdxlP-dep_Trfase_major"/>
</dbReference>
<dbReference type="SUPFAM" id="SSF46785">
    <property type="entry name" value="Winged helix' DNA-binding domain"/>
    <property type="match status" value="1"/>
</dbReference>
<dbReference type="Pfam" id="PF00155">
    <property type="entry name" value="Aminotran_1_2"/>
    <property type="match status" value="1"/>
</dbReference>
<dbReference type="InterPro" id="IPR036390">
    <property type="entry name" value="WH_DNA-bd_sf"/>
</dbReference>
<comment type="similarity">
    <text evidence="1">In the C-terminal section; belongs to the class-I pyridoxal-phosphate-dependent aminotransferase family.</text>
</comment>
<dbReference type="InterPro" id="IPR015422">
    <property type="entry name" value="PyrdxlP-dep_Trfase_small"/>
</dbReference>
<dbReference type="eggNOG" id="COG1167">
    <property type="taxonomic scope" value="Bacteria"/>
</dbReference>
<dbReference type="EMBL" id="LSQZ01000014">
    <property type="protein sequence ID" value="KXI14081.1"/>
    <property type="molecule type" value="Genomic_DNA"/>
</dbReference>
<sequence>MDLNKYYLEFGEDESKYLQLVAKIKDMIISGKLEYDEKLPAIRSLSNKLNISNATVVRVYNILEQAGYISKREGSGTYVSYRRKITKNIDLDNKDMYRLDGGRSPVDIFPVEDFKRAINTAVEEDFSMILAYDDGDGLKELKKSFSKYLSKFKIMSREENIMVISGGQQGIDIVCKSLINYSDPVFIESPSYSGAIEVLKSRGAKIISIPMLSDGLDIGILKLKLEKIRPKLLYVMPNFQNPTGISYSTYKKKKLIELAQEYDFYILEDDFISDFRFMSEDNMPMKTYDTYNRVIYIKSFSKILMPGLRLGLMNLPLELSSRMHISKYSTDISTSPLIQKAMYYYMEMPAWKENLMVMEKNYCEKYKLANKYIRSRLDGLVSIVENDGGLNFFIELRRGYYSRDFVDFIYKKGVVVQSGAKYFDNDIDDRYFRVNIVSENISRIREAINIIRQGLIEFYDAGK</sequence>
<dbReference type="InterPro" id="IPR051446">
    <property type="entry name" value="HTH_trans_reg/aminotransferase"/>
</dbReference>
<keyword evidence="5" id="KW-0804">Transcription</keyword>
<keyword evidence="3" id="KW-0805">Transcription regulation</keyword>
<accession>A0A135YXJ8</accession>
<evidence type="ECO:0000259" key="6">
    <source>
        <dbReference type="PROSITE" id="PS50949"/>
    </source>
</evidence>
<proteinExistence type="inferred from homology"/>
<dbReference type="InterPro" id="IPR015424">
    <property type="entry name" value="PyrdxlP-dep_Trfase"/>
</dbReference>
<evidence type="ECO:0000256" key="1">
    <source>
        <dbReference type="ARBA" id="ARBA00005384"/>
    </source>
</evidence>
<dbReference type="Gene3D" id="1.10.10.10">
    <property type="entry name" value="Winged helix-like DNA-binding domain superfamily/Winged helix DNA-binding domain"/>
    <property type="match status" value="1"/>
</dbReference>
<dbReference type="EMBL" id="UGTB01000004">
    <property type="protein sequence ID" value="SUB60658.1"/>
    <property type="molecule type" value="Genomic_DNA"/>
</dbReference>
<keyword evidence="4" id="KW-0238">DNA-binding</keyword>
<feature type="domain" description="HTH gntR-type" evidence="6">
    <location>
        <begin position="14"/>
        <end position="82"/>
    </location>
</feature>
<dbReference type="SMART" id="SM00345">
    <property type="entry name" value="HTH_GNTR"/>
    <property type="match status" value="1"/>
</dbReference>
<evidence type="ECO:0000256" key="2">
    <source>
        <dbReference type="ARBA" id="ARBA00022898"/>
    </source>
</evidence>
<reference evidence="7 9" key="1">
    <citation type="submission" date="2016-02" db="EMBL/GenBank/DDBJ databases">
        <authorList>
            <person name="Wen L."/>
            <person name="He K."/>
            <person name="Yang H."/>
        </authorList>
    </citation>
    <scope>NUCLEOTIDE SEQUENCE [LARGE SCALE GENOMIC DNA]</scope>
    <source>
        <strain evidence="7 9">MJR8628A</strain>
    </source>
</reference>
<dbReference type="PANTHER" id="PTHR46577:SF2">
    <property type="entry name" value="TRANSCRIPTIONAL REGULATORY PROTEIN"/>
    <property type="match status" value="1"/>
</dbReference>
<dbReference type="GO" id="GO:0003824">
    <property type="term" value="F:catalytic activity"/>
    <property type="evidence" value="ECO:0007669"/>
    <property type="project" value="UniProtKB-ARBA"/>
</dbReference>
<dbReference type="InterPro" id="IPR004839">
    <property type="entry name" value="Aminotransferase_I/II_large"/>
</dbReference>
<keyword evidence="2" id="KW-0663">Pyridoxal phosphate</keyword>
<protein>
    <submittedName>
        <fullName evidence="7">Transcriptional regulator, GntR family</fullName>
    </submittedName>
</protein>
<evidence type="ECO:0000256" key="3">
    <source>
        <dbReference type="ARBA" id="ARBA00023015"/>
    </source>
</evidence>
<evidence type="ECO:0000313" key="7">
    <source>
        <dbReference type="EMBL" id="KXI14081.1"/>
    </source>
</evidence>
<dbReference type="PROSITE" id="PS50949">
    <property type="entry name" value="HTH_GNTR"/>
    <property type="match status" value="1"/>
</dbReference>
<dbReference type="Proteomes" id="UP000255101">
    <property type="component" value="Unassembled WGS sequence"/>
</dbReference>
<dbReference type="Gene3D" id="3.90.1150.10">
    <property type="entry name" value="Aspartate Aminotransferase, domain 1"/>
    <property type="match status" value="1"/>
</dbReference>
<dbReference type="InterPro" id="IPR036388">
    <property type="entry name" value="WH-like_DNA-bd_sf"/>
</dbReference>
<evidence type="ECO:0000313" key="8">
    <source>
        <dbReference type="EMBL" id="SUB60658.1"/>
    </source>
</evidence>
<dbReference type="GO" id="GO:0003677">
    <property type="term" value="F:DNA binding"/>
    <property type="evidence" value="ECO:0007669"/>
    <property type="project" value="UniProtKB-KW"/>
</dbReference>
<dbReference type="GO" id="GO:0003700">
    <property type="term" value="F:DNA-binding transcription factor activity"/>
    <property type="evidence" value="ECO:0007669"/>
    <property type="project" value="InterPro"/>
</dbReference>
<evidence type="ECO:0000313" key="10">
    <source>
        <dbReference type="Proteomes" id="UP000255101"/>
    </source>
</evidence>
<dbReference type="CDD" id="cd07377">
    <property type="entry name" value="WHTH_GntR"/>
    <property type="match status" value="1"/>
</dbReference>
<dbReference type="SUPFAM" id="SSF53383">
    <property type="entry name" value="PLP-dependent transferases"/>
    <property type="match status" value="1"/>
</dbReference>
<dbReference type="Proteomes" id="UP000070326">
    <property type="component" value="Unassembled WGS sequence"/>
</dbReference>
<dbReference type="GeneID" id="79842525"/>
<dbReference type="InterPro" id="IPR000524">
    <property type="entry name" value="Tscrpt_reg_HTH_GntR"/>
</dbReference>
<dbReference type="Pfam" id="PF00392">
    <property type="entry name" value="GntR"/>
    <property type="match status" value="1"/>
</dbReference>
<dbReference type="Gene3D" id="3.40.640.10">
    <property type="entry name" value="Type I PLP-dependent aspartate aminotransferase-like (Major domain)"/>
    <property type="match status" value="1"/>
</dbReference>
<gene>
    <name evidence="8" type="primary">ydcR</name>
    <name evidence="7" type="ORF">HMPREF3195_00412</name>
    <name evidence="8" type="ORF">NCTC11460_00566</name>
</gene>
<dbReference type="PANTHER" id="PTHR46577">
    <property type="entry name" value="HTH-TYPE TRANSCRIPTIONAL REGULATORY PROTEIN GABR"/>
    <property type="match status" value="1"/>
</dbReference>
<evidence type="ECO:0000256" key="4">
    <source>
        <dbReference type="ARBA" id="ARBA00023125"/>
    </source>
</evidence>
<dbReference type="AlphaFoldDB" id="A0A135YXJ8"/>
<reference evidence="8 10" key="2">
    <citation type="submission" date="2018-06" db="EMBL/GenBank/DDBJ databases">
        <authorList>
            <consortium name="Pathogen Informatics"/>
            <person name="Doyle S."/>
        </authorList>
    </citation>
    <scope>NUCLEOTIDE SEQUENCE [LARGE SCALE GENOMIC DNA]</scope>
    <source>
        <strain evidence="8 10">NCTC11460</strain>
    </source>
</reference>
<dbReference type="STRING" id="1261.HMPREF3195_00412"/>
<dbReference type="CDD" id="cd00609">
    <property type="entry name" value="AAT_like"/>
    <property type="match status" value="1"/>
</dbReference>